<keyword evidence="2" id="KW-1185">Reference proteome</keyword>
<evidence type="ECO:0000313" key="1">
    <source>
        <dbReference type="EMBL" id="MCA6062950.1"/>
    </source>
</evidence>
<protein>
    <submittedName>
        <fullName evidence="1">Uncharacterized protein</fullName>
    </submittedName>
</protein>
<dbReference type="EMBL" id="JAEDAH010000020">
    <property type="protein sequence ID" value="MCA6062950.1"/>
    <property type="molecule type" value="Genomic_DNA"/>
</dbReference>
<evidence type="ECO:0000313" key="2">
    <source>
        <dbReference type="Proteomes" id="UP000714380"/>
    </source>
</evidence>
<sequence length="451" mass="50266">MQKNITVAMSFVFALSFLGIPSESHSNQQLNGVEKMTQKSQSEVAPLTEYPSAIGYYLRTGKHQFYHIGEYILRGELGLNKLGQVTHVPLDNDIDSFELIINAANVVDLQRLAPRFYAQSAAIVNPDFVKVLDVQAEQVAENIFRVKAGNLEKGDIITIVDTNAVYAVSLGEISQNLVDTFSTIDWPASEIVYSLEQALKSFPDNQDLKNLLAQKRVNQGNEKLAKISKDIDQKVNNFNSAEKHASKRVHAGDVIHEIEYYEAVAEEAGESLPDHIVQLKKEMKTFLETPERQVLPELDKSKIASEVTYFQVSRFNGTSAGSGNLIVSVLAVGEQDMLIRFRGIANEFDGKVLRARKEITNDSTKTYIAKTTEVTGNNWNLFMYENDGWSSGSFSAYPPAIQTKVDLYRSSGDDISTIDSPEAMFSDYMKSVDSKTSSEVKNKPEVSAMQW</sequence>
<accession>A0ABS7ZML6</accession>
<gene>
    <name evidence="1" type="ORF">I9W95_04950</name>
</gene>
<proteinExistence type="predicted"/>
<name>A0ABS7ZML6_9GAMM</name>
<reference evidence="1 2" key="1">
    <citation type="submission" date="2020-12" db="EMBL/GenBank/DDBJ databases">
        <title>Novel Thalassolituus-related marine hydrocarbonoclastic bacteria mediated algae-derived hydrocarbons mineralization in twilight zone of the northern South China Sea.</title>
        <authorList>
            <person name="Dong C."/>
        </authorList>
    </citation>
    <scope>NUCLEOTIDE SEQUENCE [LARGE SCALE GENOMIC DNA]</scope>
    <source>
        <strain evidence="1 2">IMCC1826</strain>
    </source>
</reference>
<dbReference type="Proteomes" id="UP000714380">
    <property type="component" value="Unassembled WGS sequence"/>
</dbReference>
<dbReference type="RefSeq" id="WP_225672460.1">
    <property type="nucleotide sequence ID" value="NZ_JAEDAH010000020.1"/>
</dbReference>
<comment type="caution">
    <text evidence="1">The sequence shown here is derived from an EMBL/GenBank/DDBJ whole genome shotgun (WGS) entry which is preliminary data.</text>
</comment>
<organism evidence="1 2">
    <name type="scientific">Thalassolituus marinus</name>
    <dbReference type="NCBI Taxonomy" id="671053"/>
    <lineage>
        <taxon>Bacteria</taxon>
        <taxon>Pseudomonadati</taxon>
        <taxon>Pseudomonadota</taxon>
        <taxon>Gammaproteobacteria</taxon>
        <taxon>Oceanospirillales</taxon>
        <taxon>Oceanospirillaceae</taxon>
        <taxon>Thalassolituus</taxon>
    </lineage>
</organism>